<name>A0ABP8Q8Y2_9GAMM</name>
<comment type="caution">
    <text evidence="1">The sequence shown here is derived from an EMBL/GenBank/DDBJ whole genome shotgun (WGS) entry which is preliminary data.</text>
</comment>
<dbReference type="Proteomes" id="UP001501321">
    <property type="component" value="Unassembled WGS sequence"/>
</dbReference>
<dbReference type="EMBL" id="BAABFC010000011">
    <property type="protein sequence ID" value="GAA4498381.1"/>
    <property type="molecule type" value="Genomic_DNA"/>
</dbReference>
<evidence type="ECO:0000313" key="2">
    <source>
        <dbReference type="Proteomes" id="UP001501321"/>
    </source>
</evidence>
<reference evidence="2" key="1">
    <citation type="journal article" date="2019" name="Int. J. Syst. Evol. Microbiol.">
        <title>The Global Catalogue of Microorganisms (GCM) 10K type strain sequencing project: providing services to taxonomists for standard genome sequencing and annotation.</title>
        <authorList>
            <consortium name="The Broad Institute Genomics Platform"/>
            <consortium name="The Broad Institute Genome Sequencing Center for Infectious Disease"/>
            <person name="Wu L."/>
            <person name="Ma J."/>
        </authorList>
    </citation>
    <scope>NUCLEOTIDE SEQUENCE [LARGE SCALE GENOMIC DNA]</scope>
    <source>
        <strain evidence="2">JCM 32226</strain>
    </source>
</reference>
<accession>A0ABP8Q8Y2</accession>
<keyword evidence="2" id="KW-1185">Reference proteome</keyword>
<organism evidence="1 2">
    <name type="scientific">Pseudaeromonas paramecii</name>
    <dbReference type="NCBI Taxonomy" id="2138166"/>
    <lineage>
        <taxon>Bacteria</taxon>
        <taxon>Pseudomonadati</taxon>
        <taxon>Pseudomonadota</taxon>
        <taxon>Gammaproteobacteria</taxon>
        <taxon>Aeromonadales</taxon>
        <taxon>Aeromonadaceae</taxon>
        <taxon>Pseudaeromonas</taxon>
    </lineage>
</organism>
<gene>
    <name evidence="1" type="ORF">GCM10023095_16720</name>
</gene>
<evidence type="ECO:0000313" key="1">
    <source>
        <dbReference type="EMBL" id="GAA4498381.1"/>
    </source>
</evidence>
<proteinExistence type="predicted"/>
<sequence length="165" mass="18846">MLPGVVVLREVNMNNPLALCHVDESFNASLLGNRGSQLHWFEDQEQLCQYLQEEYVDLLADTGELDEEQTEAARERFALIIEQSLSLPAMVDHLNDLSSGLRRIVWLGSLAELAELDDEFANAVRRYFWGEQDDNEDDPEAPIPESLWPDLLDLMDDFLAEGEYC</sequence>
<protein>
    <submittedName>
        <fullName evidence="1">Uncharacterized protein</fullName>
    </submittedName>
</protein>